<dbReference type="GO" id="GO:0003723">
    <property type="term" value="F:RNA binding"/>
    <property type="evidence" value="ECO:0007669"/>
    <property type="project" value="InterPro"/>
</dbReference>
<name>A0A2Z4HI10_9ABAC</name>
<feature type="transmembrane region" description="Helical" evidence="3">
    <location>
        <begin position="217"/>
        <end position="235"/>
    </location>
</feature>
<organism evidence="5 6">
    <name type="scientific">Hyposidra talaca nucleopolyhedrovirus</name>
    <dbReference type="NCBI Taxonomy" id="1070315"/>
    <lineage>
        <taxon>Viruses</taxon>
        <taxon>Viruses incertae sedis</taxon>
        <taxon>Naldaviricetes</taxon>
        <taxon>Lefavirales</taxon>
        <taxon>Baculoviridae</taxon>
        <taxon>Alphabaculovirus</taxon>
        <taxon>Alphabaculovirus hytalacae</taxon>
    </lineage>
</organism>
<keyword evidence="1" id="KW-0175">Coiled coil</keyword>
<dbReference type="Gene3D" id="3.30.70.330">
    <property type="match status" value="1"/>
</dbReference>
<dbReference type="InterPro" id="IPR000504">
    <property type="entry name" value="RRM_dom"/>
</dbReference>
<reference evidence="5 6" key="1">
    <citation type="journal article" date="2018" name="Sci. Rep.">
        <title>Comprehensive analysis of single molecule sequencing-derived complete genome and whole transcriptome of Hyposidra talaca nuclear polyhedrosis virus.</title>
        <authorList>
            <person name="Nguyen T.T."/>
            <person name="Suryamohan K."/>
            <person name="Kuriakose B."/>
            <person name="Janakiraman V."/>
            <person name="Reichelt M."/>
            <person name="Chaudhuri S."/>
            <person name="Guillory J."/>
            <person name="Divakaran N."/>
            <person name="Rabins P.E."/>
            <person name="Goel R."/>
            <person name="Deka B."/>
            <person name="Sarkar S."/>
            <person name="Ekka P."/>
            <person name="Tsai Y.C."/>
            <person name="Vargas D."/>
            <person name="Santhosh S."/>
            <person name="Mohan S."/>
            <person name="Chin C.S."/>
            <person name="Korlach J."/>
            <person name="Thomas G."/>
            <person name="Babu A."/>
            <person name="Seshagiri S."/>
        </authorList>
    </citation>
    <scope>NUCLEOTIDE SEQUENCE [LARGE SCALE GENOMIC DNA]</scope>
    <source>
        <strain evidence="5 6">HytaNPVIndia001</strain>
    </source>
</reference>
<dbReference type="InterPro" id="IPR035979">
    <property type="entry name" value="RBD_domain_sf"/>
</dbReference>
<protein>
    <submittedName>
        <fullName evidence="5">Bjdp</fullName>
    </submittedName>
</protein>
<dbReference type="GeneID" id="65101534"/>
<dbReference type="Pfam" id="PF00076">
    <property type="entry name" value="RRM_1"/>
    <property type="match status" value="1"/>
</dbReference>
<keyword evidence="6" id="KW-1185">Reference proteome</keyword>
<dbReference type="InterPro" id="IPR012677">
    <property type="entry name" value="Nucleotide-bd_a/b_plait_sf"/>
</dbReference>
<keyword evidence="3" id="KW-1133">Transmembrane helix</keyword>
<dbReference type="EMBL" id="MH261376">
    <property type="protein sequence ID" value="AWW14416.1"/>
    <property type="molecule type" value="Genomic_DNA"/>
</dbReference>
<proteinExistence type="predicted"/>
<gene>
    <name evidence="5" type="primary">bjdp</name>
    <name evidence="5" type="ORF">HytaNPV_gp056</name>
</gene>
<evidence type="ECO:0000256" key="3">
    <source>
        <dbReference type="SAM" id="Phobius"/>
    </source>
</evidence>
<accession>A0A2Z4HI10</accession>
<evidence type="ECO:0000313" key="6">
    <source>
        <dbReference type="Proteomes" id="UP000501125"/>
    </source>
</evidence>
<dbReference type="SUPFAM" id="SSF54928">
    <property type="entry name" value="RNA-binding domain, RBD"/>
    <property type="match status" value="1"/>
</dbReference>
<keyword evidence="3" id="KW-0472">Membrane</keyword>
<feature type="domain" description="RRM" evidence="4">
    <location>
        <begin position="319"/>
        <end position="371"/>
    </location>
</feature>
<feature type="region of interest" description="Disordered" evidence="2">
    <location>
        <begin position="41"/>
        <end position="62"/>
    </location>
</feature>
<sequence>MSVSKRTGRRTLLAPDDLLTHTKETYRNAIPAAIKKREGNIKSTINKNDNNNDNGVSSTTNTGTNLLDFTTVELNNADAAISSTANENDAVNLISTPMQLRPRKRLSATPVAIEDEDDDEGDKEGNEIDTTAIAQPRKISSRITKMVKIDFEYIKRLNLFSNDFYTILNVKNTSVATTRTRFDIGLKQNLIQLEKYLDTEPENAFVKARNDRETIRIVVLFGFYVLGDIVLKSIYDTYLLHKYSDLFVETARGIDEARSAIKNTRRMYAGLENDYNRMVNSKMLEIALGVGVNKIVETVVKKRPSSLNRVLINWTNTNANVTVQSLENYFEKYGPINGTVMCNKKPNCAMMEFANANSVIEAIQNEKYYQLTEIQKWTLNNEYKQKIALLLNTLENIEKQHKEYTKRFNIQKNLMDQTI</sequence>
<evidence type="ECO:0000313" key="5">
    <source>
        <dbReference type="EMBL" id="AWW14416.1"/>
    </source>
</evidence>
<feature type="coiled-coil region" evidence="1">
    <location>
        <begin position="380"/>
        <end position="414"/>
    </location>
</feature>
<dbReference type="Proteomes" id="UP000501125">
    <property type="component" value="Chromosome"/>
</dbReference>
<dbReference type="RefSeq" id="YP_010086323.1">
    <property type="nucleotide sequence ID" value="NC_055453.1"/>
</dbReference>
<keyword evidence="3" id="KW-0812">Transmembrane</keyword>
<evidence type="ECO:0000256" key="2">
    <source>
        <dbReference type="SAM" id="MobiDB-lite"/>
    </source>
</evidence>
<dbReference type="KEGG" id="vg:65101534"/>
<evidence type="ECO:0000259" key="4">
    <source>
        <dbReference type="Pfam" id="PF00076"/>
    </source>
</evidence>
<evidence type="ECO:0000256" key="1">
    <source>
        <dbReference type="SAM" id="Coils"/>
    </source>
</evidence>